<feature type="compositionally biased region" description="Basic and acidic residues" evidence="1">
    <location>
        <begin position="183"/>
        <end position="198"/>
    </location>
</feature>
<gene>
    <name evidence="2" type="ORF">FF041_23165</name>
</gene>
<accession>A0A646KM05</accession>
<protein>
    <submittedName>
        <fullName evidence="2">Uncharacterized protein</fullName>
    </submittedName>
</protein>
<organism evidence="2 3">
    <name type="scientific">Streptomyces jumonjinensis</name>
    <dbReference type="NCBI Taxonomy" id="1945"/>
    <lineage>
        <taxon>Bacteria</taxon>
        <taxon>Bacillati</taxon>
        <taxon>Actinomycetota</taxon>
        <taxon>Actinomycetes</taxon>
        <taxon>Kitasatosporales</taxon>
        <taxon>Streptomycetaceae</taxon>
        <taxon>Streptomyces</taxon>
    </lineage>
</organism>
<evidence type="ECO:0000313" key="2">
    <source>
        <dbReference type="EMBL" id="MQT02981.1"/>
    </source>
</evidence>
<proteinExistence type="predicted"/>
<evidence type="ECO:0000256" key="1">
    <source>
        <dbReference type="SAM" id="MobiDB-lite"/>
    </source>
</evidence>
<keyword evidence="3" id="KW-1185">Reference proteome</keyword>
<sequence>MHGCALYKFPFNLPPGVGSCPFACPSGYHHDMITARSPLGVLRTRGFRRPLHIMWLTLLALGLMYAHGIGGENSAHHLSSAAFSSIDSGHSPTGSGRIGNPGDFSAGGFSAGDFSAGDFSAGGVDGFGPATAADPALRSAPGAHEGHHRGGSAHPVEQCMPQQPQLTVTQQVPGSDGLGQSDARGRADQRPERSDARDATSAPACPRATGILRI</sequence>
<name>A0A646KM05_STRJU</name>
<reference evidence="2 3" key="1">
    <citation type="submission" date="2019-05" db="EMBL/GenBank/DDBJ databases">
        <title>Comparative genomics and metabolomics analyses of clavulanic acid producing Streptomyces species provides insight into specialized metabolism and evolution of beta-lactam biosynthetic gene clusters.</title>
        <authorList>
            <person name="Moore M.A."/>
            <person name="Cruz-Morales P."/>
            <person name="Barona Gomez F."/>
            <person name="Kapil T."/>
        </authorList>
    </citation>
    <scope>NUCLEOTIDE SEQUENCE [LARGE SCALE GENOMIC DNA]</scope>
    <source>
        <strain evidence="2 3">NRRL 5741</strain>
    </source>
</reference>
<comment type="caution">
    <text evidence="2">The sequence shown here is derived from an EMBL/GenBank/DDBJ whole genome shotgun (WGS) entry which is preliminary data.</text>
</comment>
<dbReference type="RefSeq" id="WP_153524557.1">
    <property type="nucleotide sequence ID" value="NZ_VCLA01000160.1"/>
</dbReference>
<dbReference type="Proteomes" id="UP000419138">
    <property type="component" value="Unassembled WGS sequence"/>
</dbReference>
<dbReference type="EMBL" id="VCLA01000160">
    <property type="protein sequence ID" value="MQT02981.1"/>
    <property type="molecule type" value="Genomic_DNA"/>
</dbReference>
<feature type="compositionally biased region" description="Low complexity" evidence="1">
    <location>
        <begin position="161"/>
        <end position="173"/>
    </location>
</feature>
<dbReference type="AlphaFoldDB" id="A0A646KM05"/>
<dbReference type="OrthoDB" id="4226566at2"/>
<feature type="region of interest" description="Disordered" evidence="1">
    <location>
        <begin position="130"/>
        <end position="214"/>
    </location>
</feature>
<evidence type="ECO:0000313" key="3">
    <source>
        <dbReference type="Proteomes" id="UP000419138"/>
    </source>
</evidence>
<feature type="region of interest" description="Disordered" evidence="1">
    <location>
        <begin position="84"/>
        <end position="104"/>
    </location>
</feature>